<gene>
    <name evidence="6" type="ORF">CTheo_4436</name>
</gene>
<dbReference type="InterPro" id="IPR051414">
    <property type="entry name" value="Adenylate-forming_Reductase"/>
</dbReference>
<evidence type="ECO:0000313" key="6">
    <source>
        <dbReference type="EMBL" id="KAB5592115.1"/>
    </source>
</evidence>
<organism evidence="6 7">
    <name type="scientific">Ceratobasidium theobromae</name>
    <dbReference type="NCBI Taxonomy" id="1582974"/>
    <lineage>
        <taxon>Eukaryota</taxon>
        <taxon>Fungi</taxon>
        <taxon>Dikarya</taxon>
        <taxon>Basidiomycota</taxon>
        <taxon>Agaricomycotina</taxon>
        <taxon>Agaricomycetes</taxon>
        <taxon>Cantharellales</taxon>
        <taxon>Ceratobasidiaceae</taxon>
        <taxon>Ceratobasidium</taxon>
    </lineage>
</organism>
<dbReference type="SUPFAM" id="SSF56801">
    <property type="entry name" value="Acetyl-CoA synthetase-like"/>
    <property type="match status" value="1"/>
</dbReference>
<feature type="domain" description="Thioester reductase (TE)" evidence="5">
    <location>
        <begin position="731"/>
        <end position="970"/>
    </location>
</feature>
<dbReference type="Gene3D" id="3.40.50.720">
    <property type="entry name" value="NAD(P)-binding Rossmann-like Domain"/>
    <property type="match status" value="1"/>
</dbReference>
<evidence type="ECO:0000256" key="3">
    <source>
        <dbReference type="SAM" id="Coils"/>
    </source>
</evidence>
<dbReference type="InterPro" id="IPR013120">
    <property type="entry name" value="FAR_NAD-bd"/>
</dbReference>
<evidence type="ECO:0000313" key="7">
    <source>
        <dbReference type="Proteomes" id="UP000383932"/>
    </source>
</evidence>
<dbReference type="PANTHER" id="PTHR43439:SF2">
    <property type="entry name" value="ENZYME, PUTATIVE (JCVI)-RELATED"/>
    <property type="match status" value="1"/>
</dbReference>
<dbReference type="AlphaFoldDB" id="A0A5N5QK37"/>
<evidence type="ECO:0000256" key="1">
    <source>
        <dbReference type="ARBA" id="ARBA00022450"/>
    </source>
</evidence>
<evidence type="ECO:0000259" key="5">
    <source>
        <dbReference type="Pfam" id="PF07993"/>
    </source>
</evidence>
<evidence type="ECO:0000259" key="4">
    <source>
        <dbReference type="Pfam" id="PF00501"/>
    </source>
</evidence>
<name>A0A5N5QK37_9AGAM</name>
<dbReference type="Pfam" id="PF07993">
    <property type="entry name" value="NAD_binding_4"/>
    <property type="match status" value="1"/>
</dbReference>
<sequence>MVVHSSNFFFPPTNNVVPPALVVDFHLKHNPNHLFAVLHNVDNHSQLEVTYSQLAHAIHRAAHILNPNGAIPQGTNIGFLVSTHTIEYIVIIMGAMRAGLVPFPISPQLRAPSIAHLLISTETNLIVTGGNKSIDNLTTQLQEVLAESNSDARFIQLPSLEDVFPDLGQSKPQTELQMFPRLRAMTNDSIVNILHSSGSTGMPRAIKYHLEGVFKNVINQPFAWVYARSSARVGTMALPTFHAMGMMLQVLASFYVGYTQVLFAPGCTPVVPTANLTIQAAVSTMCSHLICVPTFLEVRRVEEHNIGKGLTLPWPKMWAEDESAVTQLQKMKGIMFGGGPLASAIGNKLTEQGVPIHTCYGATEFGIVNQVGEDSADWGYVRLSSQANAQFIPQYDEDNTYELVWVETENHRPFVLNSELDGKPAYRTKDLVLRHPFKLGLWKFVGRLDDQIVLLNGEKTNPGSMEAEIMKSPLVQQAIMFGRERNQTGALIELKEGASGEYYSRGGRAKLVEEIWPYIERANQIAPKHSRLAKSTLILVDPARPLPRTPKRTVPRSAAFKAYEREIEEMYVELEKDFDDADGVEPPKSWTRPEVVEAWIGKCVASILGHEVDASGDLFQQGMDRFSRFVSLTVTILLRILKGVLLASADSTIQASAKKFNQQTIFGQPTVQQLARLLVQLCTNTGSSTGSVTEMLALQEVLAMIKKYDGGWAHPRAGTKAQEIVRERVVVTGTTGGLGSHLLAQLLEDERVEKVWAMNRKSSKENKSKQLESLEEKRLDVKLLDSKKLELLDADLEDAKLGLRDEVYDEIRSGATLIIHSAWQVNFNLSLQSFDPSIRGARNLLDLAFNSTAPSGLPRFAFASSISVAGFSNPGRHLDEMPVSLEVTATTFGYGQSKLVTEKLLESAKAAGLETCIVRLGQLTGDVKSGAWTTSDWVPSLIGSSVSVGCLPAAIGSVSWIPLDVAAHSIIDTCTARNAALPLVIHTSHPRPAPWVDVMNAFSVALTSRTKDPLPLVRFSEWNKQVIESAASFKGTESELYKWFPSTKIQSTIDGMVRADEELRLLGKTQDVESTGTVRLGTAVAERLSEALSGASELGKDYVEKWAEYWEMKGLFVEP</sequence>
<protein>
    <submittedName>
        <fullName evidence="6">L-aminoadipate-semialdehyde dehydrogenase</fullName>
    </submittedName>
</protein>
<keyword evidence="2" id="KW-0597">Phosphoprotein</keyword>
<evidence type="ECO:0000256" key="2">
    <source>
        <dbReference type="ARBA" id="ARBA00022553"/>
    </source>
</evidence>
<keyword evidence="7" id="KW-1185">Reference proteome</keyword>
<dbReference type="Pfam" id="PF23562">
    <property type="entry name" value="AMP-binding_C_3"/>
    <property type="match status" value="1"/>
</dbReference>
<dbReference type="PROSITE" id="PS00455">
    <property type="entry name" value="AMP_BINDING"/>
    <property type="match status" value="1"/>
</dbReference>
<dbReference type="Gene3D" id="3.40.50.12780">
    <property type="entry name" value="N-terminal domain of ligase-like"/>
    <property type="match status" value="1"/>
</dbReference>
<dbReference type="PANTHER" id="PTHR43439">
    <property type="entry name" value="PHENYLACETATE-COENZYME A LIGASE"/>
    <property type="match status" value="1"/>
</dbReference>
<accession>A0A5N5QK37</accession>
<reference evidence="6 7" key="1">
    <citation type="journal article" date="2019" name="Fungal Biol. Biotechnol.">
        <title>Draft genome sequence of fastidious pathogen Ceratobasidium theobromae, which causes vascular-streak dieback in Theobroma cacao.</title>
        <authorList>
            <person name="Ali S.S."/>
            <person name="Asman A."/>
            <person name="Shao J."/>
            <person name="Firmansyah A.P."/>
            <person name="Susilo A.W."/>
            <person name="Rosmana A."/>
            <person name="McMahon P."/>
            <person name="Junaid M."/>
            <person name="Guest D."/>
            <person name="Kheng T.Y."/>
            <person name="Meinhardt L.W."/>
            <person name="Bailey B.A."/>
        </authorList>
    </citation>
    <scope>NUCLEOTIDE SEQUENCE [LARGE SCALE GENOMIC DNA]</scope>
    <source>
        <strain evidence="6 7">CT2</strain>
    </source>
</reference>
<keyword evidence="1" id="KW-0596">Phosphopantetheine</keyword>
<dbReference type="InterPro" id="IPR042099">
    <property type="entry name" value="ANL_N_sf"/>
</dbReference>
<dbReference type="Proteomes" id="UP000383932">
    <property type="component" value="Unassembled WGS sequence"/>
</dbReference>
<feature type="domain" description="AMP-dependent synthetase/ligase" evidence="4">
    <location>
        <begin position="44"/>
        <end position="369"/>
    </location>
</feature>
<dbReference type="InterPro" id="IPR020845">
    <property type="entry name" value="AMP-binding_CS"/>
</dbReference>
<proteinExistence type="predicted"/>
<keyword evidence="3" id="KW-0175">Coiled coil</keyword>
<dbReference type="InterPro" id="IPR000873">
    <property type="entry name" value="AMP-dep_synth/lig_dom"/>
</dbReference>
<dbReference type="OrthoDB" id="429813at2759"/>
<comment type="caution">
    <text evidence="6">The sequence shown here is derived from an EMBL/GenBank/DDBJ whole genome shotgun (WGS) entry which is preliminary data.</text>
</comment>
<dbReference type="EMBL" id="SSOP01000076">
    <property type="protein sequence ID" value="KAB5592115.1"/>
    <property type="molecule type" value="Genomic_DNA"/>
</dbReference>
<dbReference type="SUPFAM" id="SSF51735">
    <property type="entry name" value="NAD(P)-binding Rossmann-fold domains"/>
    <property type="match status" value="1"/>
</dbReference>
<dbReference type="InterPro" id="IPR036291">
    <property type="entry name" value="NAD(P)-bd_dom_sf"/>
</dbReference>
<dbReference type="Pfam" id="PF00501">
    <property type="entry name" value="AMP-binding"/>
    <property type="match status" value="1"/>
</dbReference>
<feature type="coiled-coil region" evidence="3">
    <location>
        <begin position="757"/>
        <end position="784"/>
    </location>
</feature>